<name>A0A9W6JKG1_9HYPH</name>
<evidence type="ECO:0000313" key="2">
    <source>
        <dbReference type="Proteomes" id="UP001143364"/>
    </source>
</evidence>
<comment type="caution">
    <text evidence="1">The sequence shown here is derived from an EMBL/GenBank/DDBJ whole genome shotgun (WGS) entry which is preliminary data.</text>
</comment>
<proteinExistence type="predicted"/>
<accession>A0A9W6JKG1</accession>
<dbReference type="EMBL" id="BSFK01000016">
    <property type="protein sequence ID" value="GLK78036.1"/>
    <property type="molecule type" value="Genomic_DNA"/>
</dbReference>
<gene>
    <name evidence="1" type="ORF">GCM10008171_32900</name>
</gene>
<reference evidence="1" key="2">
    <citation type="submission" date="2023-01" db="EMBL/GenBank/DDBJ databases">
        <authorList>
            <person name="Sun Q."/>
            <person name="Evtushenko L."/>
        </authorList>
    </citation>
    <scope>NUCLEOTIDE SEQUENCE</scope>
    <source>
        <strain evidence="1">VKM B-2555</strain>
    </source>
</reference>
<dbReference type="Proteomes" id="UP001143364">
    <property type="component" value="Unassembled WGS sequence"/>
</dbReference>
<evidence type="ECO:0000313" key="1">
    <source>
        <dbReference type="EMBL" id="GLK78036.1"/>
    </source>
</evidence>
<reference evidence="1" key="1">
    <citation type="journal article" date="2014" name="Int. J. Syst. Evol. Microbiol.">
        <title>Complete genome sequence of Corynebacterium casei LMG S-19264T (=DSM 44701T), isolated from a smear-ripened cheese.</title>
        <authorList>
            <consortium name="US DOE Joint Genome Institute (JGI-PGF)"/>
            <person name="Walter F."/>
            <person name="Albersmeier A."/>
            <person name="Kalinowski J."/>
            <person name="Ruckert C."/>
        </authorList>
    </citation>
    <scope>NUCLEOTIDE SEQUENCE</scope>
    <source>
        <strain evidence="1">VKM B-2555</strain>
    </source>
</reference>
<protein>
    <submittedName>
        <fullName evidence="1">Uncharacterized protein</fullName>
    </submittedName>
</protein>
<dbReference type="AlphaFoldDB" id="A0A9W6JKG1"/>
<keyword evidence="2" id="KW-1185">Reference proteome</keyword>
<organism evidence="1 2">
    <name type="scientific">Methylopila jiangsuensis</name>
    <dbReference type="NCBI Taxonomy" id="586230"/>
    <lineage>
        <taxon>Bacteria</taxon>
        <taxon>Pseudomonadati</taxon>
        <taxon>Pseudomonadota</taxon>
        <taxon>Alphaproteobacteria</taxon>
        <taxon>Hyphomicrobiales</taxon>
        <taxon>Methylopilaceae</taxon>
        <taxon>Methylopila</taxon>
    </lineage>
</organism>
<sequence length="221" mass="24036">MSIRGRVAPIDLDVRAILDEELSPAAQSRQLAAYAKEQLAEAQEINRRALGRVPDHATFVDGRPGGSVDAVRPDGTIVFAFEFLDDVFNFIAEELVQAAPFLTGEYRDSFFMLADGVLVPEGAAYPAAVEYAFLPGVPYARKIERGLSDQAPDGVFQVVAELASRRFGNLARIRFSYRSALLDYVALGGRKGGRSAAPAKRAAHAIERETRQPAIVVTERG</sequence>
<dbReference type="RefSeq" id="WP_271205856.1">
    <property type="nucleotide sequence ID" value="NZ_BSFK01000016.1"/>
</dbReference>